<dbReference type="Gene3D" id="1.10.10.10">
    <property type="entry name" value="Winged helix-like DNA-binding domain superfamily/Winged helix DNA-binding domain"/>
    <property type="match status" value="1"/>
</dbReference>
<reference evidence="6 7" key="1">
    <citation type="submission" date="2018-11" db="EMBL/GenBank/DDBJ databases">
        <title>Vibrio LJC006 sp. nov., isolated from seawater during the bloom of the enteromorpha.</title>
        <authorList>
            <person name="Liang J."/>
        </authorList>
    </citation>
    <scope>NUCLEOTIDE SEQUENCE [LARGE SCALE GENOMIC DNA]</scope>
    <source>
        <strain evidence="6 7">LJC006</strain>
    </source>
</reference>
<feature type="domain" description="HTH lysR-type" evidence="5">
    <location>
        <begin position="21"/>
        <end position="78"/>
    </location>
</feature>
<protein>
    <submittedName>
        <fullName evidence="6">LysR family transcriptional regulator</fullName>
    </submittedName>
</protein>
<keyword evidence="2" id="KW-0805">Transcription regulation</keyword>
<dbReference type="OrthoDB" id="6395715at2"/>
<dbReference type="GO" id="GO:0003700">
    <property type="term" value="F:DNA-binding transcription factor activity"/>
    <property type="evidence" value="ECO:0007669"/>
    <property type="project" value="InterPro"/>
</dbReference>
<dbReference type="Pfam" id="PF03466">
    <property type="entry name" value="LysR_substrate"/>
    <property type="match status" value="1"/>
</dbReference>
<dbReference type="InterPro" id="IPR000847">
    <property type="entry name" value="LysR_HTH_N"/>
</dbReference>
<dbReference type="AlphaFoldDB" id="A0A3N9TMA1"/>
<dbReference type="InterPro" id="IPR005119">
    <property type="entry name" value="LysR_subst-bd"/>
</dbReference>
<sequence>MGYYHLSMNHIHNIREGRVNLDLNQLRILIALDDERNITKAAKRLYVSQSAASHNLAKLRDRFNDPLFVRTSRGMEPTPFTKNMLPLLRQGVTNIERAAEMQSTFNPLTDAHTFYIGACDYFEFVAMPVLAESFAEKAPNVRLSIDINSEHVKMDRVESGWLDLHVGVDEPTPISQNFNRWEWLSDDYVAVVAKWRDIPDKLTTMEFASESQLHLPITSNASDVIDNWLQDQMLYRNIHMITQSYAIGGMISARTGLLFPVPVRVAELLTAMIPLKIIELPEGIPSLSLSIITHKLYDYQDSIQWLISEMLAFK</sequence>
<dbReference type="GO" id="GO:0003677">
    <property type="term" value="F:DNA binding"/>
    <property type="evidence" value="ECO:0007669"/>
    <property type="project" value="UniProtKB-KW"/>
</dbReference>
<dbReference type="SUPFAM" id="SSF46785">
    <property type="entry name" value="Winged helix' DNA-binding domain"/>
    <property type="match status" value="1"/>
</dbReference>
<evidence type="ECO:0000313" key="7">
    <source>
        <dbReference type="Proteomes" id="UP000281112"/>
    </source>
</evidence>
<dbReference type="InterPro" id="IPR036390">
    <property type="entry name" value="WH_DNA-bd_sf"/>
</dbReference>
<proteinExistence type="inferred from homology"/>
<comment type="similarity">
    <text evidence="1">Belongs to the LysR transcriptional regulatory family.</text>
</comment>
<dbReference type="InterPro" id="IPR050389">
    <property type="entry name" value="LysR-type_TF"/>
</dbReference>
<evidence type="ECO:0000256" key="2">
    <source>
        <dbReference type="ARBA" id="ARBA00023015"/>
    </source>
</evidence>
<comment type="caution">
    <text evidence="6">The sequence shown here is derived from an EMBL/GenBank/DDBJ whole genome shotgun (WGS) entry which is preliminary data.</text>
</comment>
<dbReference type="Pfam" id="PF00126">
    <property type="entry name" value="HTH_1"/>
    <property type="match status" value="1"/>
</dbReference>
<dbReference type="Gene3D" id="3.40.190.10">
    <property type="entry name" value="Periplasmic binding protein-like II"/>
    <property type="match status" value="2"/>
</dbReference>
<accession>A0A3N9TMA1</accession>
<organism evidence="6 7">
    <name type="scientific">Vibrio viridaestus</name>
    <dbReference type="NCBI Taxonomy" id="2487322"/>
    <lineage>
        <taxon>Bacteria</taxon>
        <taxon>Pseudomonadati</taxon>
        <taxon>Pseudomonadota</taxon>
        <taxon>Gammaproteobacteria</taxon>
        <taxon>Vibrionales</taxon>
        <taxon>Vibrionaceae</taxon>
        <taxon>Vibrio</taxon>
    </lineage>
</organism>
<dbReference type="PANTHER" id="PTHR30118:SF15">
    <property type="entry name" value="TRANSCRIPTIONAL REGULATORY PROTEIN"/>
    <property type="match status" value="1"/>
</dbReference>
<evidence type="ECO:0000313" key="6">
    <source>
        <dbReference type="EMBL" id="RQW64973.1"/>
    </source>
</evidence>
<dbReference type="InterPro" id="IPR036388">
    <property type="entry name" value="WH-like_DNA-bd_sf"/>
</dbReference>
<gene>
    <name evidence="6" type="ORF">EES38_02750</name>
</gene>
<dbReference type="PRINTS" id="PR00039">
    <property type="entry name" value="HTHLYSR"/>
</dbReference>
<dbReference type="CDD" id="cd08417">
    <property type="entry name" value="PBP2_Nitroaromatics_like"/>
    <property type="match status" value="1"/>
</dbReference>
<keyword evidence="3" id="KW-0238">DNA-binding</keyword>
<evidence type="ECO:0000259" key="5">
    <source>
        <dbReference type="PROSITE" id="PS50931"/>
    </source>
</evidence>
<evidence type="ECO:0000256" key="1">
    <source>
        <dbReference type="ARBA" id="ARBA00009437"/>
    </source>
</evidence>
<keyword evidence="7" id="KW-1185">Reference proteome</keyword>
<dbReference type="PANTHER" id="PTHR30118">
    <property type="entry name" value="HTH-TYPE TRANSCRIPTIONAL REGULATOR LEUO-RELATED"/>
    <property type="match status" value="1"/>
</dbReference>
<dbReference type="EMBL" id="RJVQ01000001">
    <property type="protein sequence ID" value="RQW64973.1"/>
    <property type="molecule type" value="Genomic_DNA"/>
</dbReference>
<keyword evidence="4" id="KW-0804">Transcription</keyword>
<evidence type="ECO:0000256" key="3">
    <source>
        <dbReference type="ARBA" id="ARBA00023125"/>
    </source>
</evidence>
<dbReference type="Proteomes" id="UP000281112">
    <property type="component" value="Unassembled WGS sequence"/>
</dbReference>
<dbReference type="InterPro" id="IPR037402">
    <property type="entry name" value="YidZ_PBP2"/>
</dbReference>
<evidence type="ECO:0000256" key="4">
    <source>
        <dbReference type="ARBA" id="ARBA00023163"/>
    </source>
</evidence>
<name>A0A3N9TMA1_9VIBR</name>
<dbReference type="SUPFAM" id="SSF53850">
    <property type="entry name" value="Periplasmic binding protein-like II"/>
    <property type="match status" value="1"/>
</dbReference>
<dbReference type="PROSITE" id="PS50931">
    <property type="entry name" value="HTH_LYSR"/>
    <property type="match status" value="1"/>
</dbReference>